<dbReference type="Proteomes" id="UP000234681">
    <property type="component" value="Chromosome 8"/>
</dbReference>
<evidence type="ECO:0000313" key="2">
    <source>
        <dbReference type="EMBL" id="EDL95524.1"/>
    </source>
</evidence>
<evidence type="ECO:0000313" key="3">
    <source>
        <dbReference type="Proteomes" id="UP000234681"/>
    </source>
</evidence>
<accession>A6J4K1</accession>
<dbReference type="AlphaFoldDB" id="A6J4K1"/>
<evidence type="ECO:0000313" key="4">
    <source>
        <dbReference type="RGD" id="1305224"/>
    </source>
</evidence>
<protein>
    <submittedName>
        <fullName evidence="2">Sarcolipin</fullName>
    </submittedName>
</protein>
<evidence type="ECO:0000256" key="1">
    <source>
        <dbReference type="SAM" id="MobiDB-lite"/>
    </source>
</evidence>
<organism evidence="2 3">
    <name type="scientific">Rattus norvegicus</name>
    <name type="common">Rat</name>
    <dbReference type="NCBI Taxonomy" id="10116"/>
    <lineage>
        <taxon>Eukaryota</taxon>
        <taxon>Metazoa</taxon>
        <taxon>Chordata</taxon>
        <taxon>Craniata</taxon>
        <taxon>Vertebrata</taxon>
        <taxon>Euteleostomi</taxon>
        <taxon>Mammalia</taxon>
        <taxon>Eutheria</taxon>
        <taxon>Euarchontoglires</taxon>
        <taxon>Glires</taxon>
        <taxon>Rodentia</taxon>
        <taxon>Myomorpha</taxon>
        <taxon>Muroidea</taxon>
        <taxon>Muridae</taxon>
        <taxon>Murinae</taxon>
        <taxon>Rattus</taxon>
    </lineage>
</organism>
<name>A6J4K1_RAT</name>
<feature type="non-terminal residue" evidence="2">
    <location>
        <position position="43"/>
    </location>
</feature>
<dbReference type="RGD" id="1305224">
    <property type="gene designation" value="Sln"/>
</dbReference>
<sequence length="43" mass="4820">MGGRYRKTDPGNLLAAQPSLLGKASCHERPPSLKKDWRQARND</sequence>
<feature type="region of interest" description="Disordered" evidence="1">
    <location>
        <begin position="1"/>
        <end position="43"/>
    </location>
</feature>
<proteinExistence type="predicted"/>
<reference evidence="3" key="1">
    <citation type="submission" date="2005-09" db="EMBL/GenBank/DDBJ databases">
        <authorList>
            <person name="Mural R.J."/>
            <person name="Li P.W."/>
            <person name="Adams M.D."/>
            <person name="Amanatides P.G."/>
            <person name="Baden-Tillson H."/>
            <person name="Barnstead M."/>
            <person name="Chin S.H."/>
            <person name="Dew I."/>
            <person name="Evans C.A."/>
            <person name="Ferriera S."/>
            <person name="Flanigan M."/>
            <person name="Fosler C."/>
            <person name="Glodek A."/>
            <person name="Gu Z."/>
            <person name="Holt R.A."/>
            <person name="Jennings D."/>
            <person name="Kraft C.L."/>
            <person name="Lu F."/>
            <person name="Nguyen T."/>
            <person name="Nusskern D.R."/>
            <person name="Pfannkoch C.M."/>
            <person name="Sitter C."/>
            <person name="Sutton G.G."/>
            <person name="Venter J.C."/>
            <person name="Wang Z."/>
            <person name="Woodage T."/>
            <person name="Zheng X.H."/>
            <person name="Zhong F."/>
        </authorList>
    </citation>
    <scope>NUCLEOTIDE SEQUENCE [LARGE SCALE GENOMIC DNA]</scope>
    <source>
        <strain>BN</strain>
        <strain evidence="3">Sprague-Dawley</strain>
    </source>
</reference>
<feature type="compositionally biased region" description="Basic and acidic residues" evidence="1">
    <location>
        <begin position="25"/>
        <end position="43"/>
    </location>
</feature>
<dbReference type="EMBL" id="CH473975">
    <property type="protein sequence ID" value="EDL95524.1"/>
    <property type="molecule type" value="Genomic_DNA"/>
</dbReference>
<gene>
    <name evidence="2 4" type="primary">Sln</name>
    <name evidence="2" type="ORF">rCG_58225</name>
</gene>